<dbReference type="RefSeq" id="WP_083458675.1">
    <property type="nucleotide sequence ID" value="NZ_LAQT01000001.1"/>
</dbReference>
<sequence length="181" mass="19553">MTLESPPADTAAIDLLMQQRARELARPILDGAAAGERVEVLEFILAHERYAIETAWVQEVYPLRQLTPLPGTPAFVLGIVNVRGKIVSVMDLRVFFGLPARGITDLNKVMILGDGEMEFGILGDVIIGTRMLPLADIQPPLPTLTGVRADYLKGVTASQSVVLDAQRLLRASAVVVDQPSA</sequence>
<dbReference type="PANTHER" id="PTHR22617">
    <property type="entry name" value="CHEMOTAXIS SENSOR HISTIDINE KINASE-RELATED"/>
    <property type="match status" value="1"/>
</dbReference>
<organism evidence="2 3">
    <name type="scientific">Amantichitinum ursilacus</name>
    <dbReference type="NCBI Taxonomy" id="857265"/>
    <lineage>
        <taxon>Bacteria</taxon>
        <taxon>Pseudomonadati</taxon>
        <taxon>Pseudomonadota</taxon>
        <taxon>Betaproteobacteria</taxon>
        <taxon>Neisseriales</taxon>
        <taxon>Chitinibacteraceae</taxon>
        <taxon>Amantichitinum</taxon>
    </lineage>
</organism>
<dbReference type="GO" id="GO:0005829">
    <property type="term" value="C:cytosol"/>
    <property type="evidence" value="ECO:0007669"/>
    <property type="project" value="TreeGrafter"/>
</dbReference>
<dbReference type="Gene3D" id="2.40.50.180">
    <property type="entry name" value="CheA-289, Domain 4"/>
    <property type="match status" value="1"/>
</dbReference>
<proteinExistence type="predicted"/>
<dbReference type="PANTHER" id="PTHR22617:SF23">
    <property type="entry name" value="CHEMOTAXIS PROTEIN CHEW"/>
    <property type="match status" value="1"/>
</dbReference>
<dbReference type="GO" id="GO:0007165">
    <property type="term" value="P:signal transduction"/>
    <property type="evidence" value="ECO:0007669"/>
    <property type="project" value="InterPro"/>
</dbReference>
<dbReference type="InterPro" id="IPR036061">
    <property type="entry name" value="CheW-like_dom_sf"/>
</dbReference>
<evidence type="ECO:0000313" key="2">
    <source>
        <dbReference type="EMBL" id="KPC55189.1"/>
    </source>
</evidence>
<keyword evidence="3" id="KW-1185">Reference proteome</keyword>
<dbReference type="SUPFAM" id="SSF50341">
    <property type="entry name" value="CheW-like"/>
    <property type="match status" value="1"/>
</dbReference>
<dbReference type="InterPro" id="IPR039315">
    <property type="entry name" value="CheW"/>
</dbReference>
<name>A0A0N0GR82_9NEIS</name>
<reference evidence="2 3" key="1">
    <citation type="submission" date="2015-07" db="EMBL/GenBank/DDBJ databases">
        <title>Draft genome sequence of the Amantichitinum ursilacus IGB-41, a new chitin-degrading bacterium.</title>
        <authorList>
            <person name="Kirstahler P."/>
            <person name="Guenther M."/>
            <person name="Grumaz C."/>
            <person name="Rupp S."/>
            <person name="Zibek S."/>
            <person name="Sohn K."/>
        </authorList>
    </citation>
    <scope>NUCLEOTIDE SEQUENCE [LARGE SCALE GENOMIC DNA]</scope>
    <source>
        <strain evidence="2 3">IGB-41</strain>
    </source>
</reference>
<dbReference type="Proteomes" id="UP000037939">
    <property type="component" value="Unassembled WGS sequence"/>
</dbReference>
<evidence type="ECO:0000259" key="1">
    <source>
        <dbReference type="PROSITE" id="PS50851"/>
    </source>
</evidence>
<feature type="domain" description="CheW-like" evidence="1">
    <location>
        <begin position="37"/>
        <end position="174"/>
    </location>
</feature>
<dbReference type="Gene3D" id="2.30.30.40">
    <property type="entry name" value="SH3 Domains"/>
    <property type="match status" value="1"/>
</dbReference>
<gene>
    <name evidence="2" type="primary">cheW_3</name>
    <name evidence="2" type="ORF">WG78_00985</name>
</gene>
<dbReference type="InterPro" id="IPR002545">
    <property type="entry name" value="CheW-lke_dom"/>
</dbReference>
<dbReference type="EMBL" id="LAQT01000001">
    <property type="protein sequence ID" value="KPC55189.1"/>
    <property type="molecule type" value="Genomic_DNA"/>
</dbReference>
<comment type="caution">
    <text evidence="2">The sequence shown here is derived from an EMBL/GenBank/DDBJ whole genome shotgun (WGS) entry which is preliminary data.</text>
</comment>
<dbReference type="STRING" id="857265.WG78_00985"/>
<dbReference type="AlphaFoldDB" id="A0A0N0GR82"/>
<dbReference type="PROSITE" id="PS50851">
    <property type="entry name" value="CHEW"/>
    <property type="match status" value="1"/>
</dbReference>
<dbReference type="GO" id="GO:0006935">
    <property type="term" value="P:chemotaxis"/>
    <property type="evidence" value="ECO:0007669"/>
    <property type="project" value="InterPro"/>
</dbReference>
<dbReference type="Pfam" id="PF01584">
    <property type="entry name" value="CheW"/>
    <property type="match status" value="1"/>
</dbReference>
<accession>A0A0N0GR82</accession>
<evidence type="ECO:0000313" key="3">
    <source>
        <dbReference type="Proteomes" id="UP000037939"/>
    </source>
</evidence>
<dbReference type="SMART" id="SM00260">
    <property type="entry name" value="CheW"/>
    <property type="match status" value="1"/>
</dbReference>
<protein>
    <submittedName>
        <fullName evidence="2">Chemotaxis protein CheW</fullName>
    </submittedName>
</protein>